<dbReference type="GO" id="GO:0009073">
    <property type="term" value="P:aromatic amino acid family biosynthetic process"/>
    <property type="evidence" value="ECO:0007669"/>
    <property type="project" value="UniProtKB-KW"/>
</dbReference>
<evidence type="ECO:0000256" key="2">
    <source>
        <dbReference type="ARBA" id="ARBA00023002"/>
    </source>
</evidence>
<dbReference type="InterPro" id="IPR036291">
    <property type="entry name" value="NAD(P)-bd_dom_sf"/>
</dbReference>
<dbReference type="GO" id="GO:0019632">
    <property type="term" value="P:shikimate metabolic process"/>
    <property type="evidence" value="ECO:0007669"/>
    <property type="project" value="TreeGrafter"/>
</dbReference>
<dbReference type="InterPro" id="IPR013708">
    <property type="entry name" value="Shikimate_DH-bd_N"/>
</dbReference>
<dbReference type="KEGG" id="drc:G0Q07_16340"/>
<dbReference type="PANTHER" id="PTHR21089">
    <property type="entry name" value="SHIKIMATE DEHYDROGENASE"/>
    <property type="match status" value="1"/>
</dbReference>
<reference evidence="5 6" key="1">
    <citation type="submission" date="2020-02" db="EMBL/GenBank/DDBJ databases">
        <title>Genome sequencing for Draconibacterium sp. strain M1.</title>
        <authorList>
            <person name="Park S.-J."/>
        </authorList>
    </citation>
    <scope>NUCLEOTIDE SEQUENCE [LARGE SCALE GENOMIC DNA]</scope>
    <source>
        <strain evidence="5 6">M1</strain>
    </source>
</reference>
<evidence type="ECO:0000256" key="3">
    <source>
        <dbReference type="ARBA" id="ARBA00023141"/>
    </source>
</evidence>
<keyword evidence="2" id="KW-0560">Oxidoreductase</keyword>
<dbReference type="CDD" id="cd01065">
    <property type="entry name" value="NAD_bind_Shikimate_DH"/>
    <property type="match status" value="1"/>
</dbReference>
<dbReference type="EMBL" id="CP048409">
    <property type="protein sequence ID" value="QIA09187.1"/>
    <property type="molecule type" value="Genomic_DNA"/>
</dbReference>
<evidence type="ECO:0000313" key="6">
    <source>
        <dbReference type="Proteomes" id="UP000474630"/>
    </source>
</evidence>
<dbReference type="Gene3D" id="3.40.50.720">
    <property type="entry name" value="NAD(P)-binding Rossmann-like Domain"/>
    <property type="match status" value="1"/>
</dbReference>
<dbReference type="SUPFAM" id="SSF53223">
    <property type="entry name" value="Aminoacid dehydrogenase-like, N-terminal domain"/>
    <property type="match status" value="1"/>
</dbReference>
<dbReference type="Proteomes" id="UP000474630">
    <property type="component" value="Chromosome"/>
</dbReference>
<organism evidence="5 6">
    <name type="scientific">Draconibacterium halophilum</name>
    <dbReference type="NCBI Taxonomy" id="2706887"/>
    <lineage>
        <taxon>Bacteria</taxon>
        <taxon>Pseudomonadati</taxon>
        <taxon>Bacteroidota</taxon>
        <taxon>Bacteroidia</taxon>
        <taxon>Marinilabiliales</taxon>
        <taxon>Prolixibacteraceae</taxon>
        <taxon>Draconibacterium</taxon>
    </lineage>
</organism>
<dbReference type="Gene3D" id="3.40.50.10860">
    <property type="entry name" value="Leucine Dehydrogenase, chain A, domain 1"/>
    <property type="match status" value="1"/>
</dbReference>
<accession>A0A6C0RGK5</accession>
<evidence type="ECO:0000259" key="4">
    <source>
        <dbReference type="Pfam" id="PF08501"/>
    </source>
</evidence>
<sequence>MKRYGLLGYPLTHSFSKRYFTERFETEKIDSTYDNFEIDSITKFPEVVKDNPEVIGFNVTIPYKEQVIPYLDELNDSAKEIGAVNTIRVTRTENGVHLKGFNTDTFGFESSLKPLLKDHHKKALILGTGGASKALKYVLRKLGIEYISASIEELKENEIRYEDIDEQVITGRLLIINATPLGTYPKVETFPNIPYEFITDKHLLFDLVYNPEVTQFMAKGQANGATVKNGYEMLLNQAKKSYEIWNSEE</sequence>
<name>A0A6C0RGK5_9BACT</name>
<proteinExistence type="predicted"/>
<evidence type="ECO:0000313" key="5">
    <source>
        <dbReference type="EMBL" id="QIA09187.1"/>
    </source>
</evidence>
<evidence type="ECO:0000256" key="1">
    <source>
        <dbReference type="ARBA" id="ARBA00004871"/>
    </source>
</evidence>
<feature type="domain" description="Shikimate dehydrogenase substrate binding N-terminal" evidence="4">
    <location>
        <begin position="6"/>
        <end position="87"/>
    </location>
</feature>
<keyword evidence="3" id="KW-0028">Amino-acid biosynthesis</keyword>
<keyword evidence="6" id="KW-1185">Reference proteome</keyword>
<keyword evidence="3" id="KW-0057">Aromatic amino acid biosynthesis</keyword>
<dbReference type="GO" id="GO:0004764">
    <property type="term" value="F:shikimate 3-dehydrogenase (NADP+) activity"/>
    <property type="evidence" value="ECO:0007669"/>
    <property type="project" value="InterPro"/>
</dbReference>
<dbReference type="InterPro" id="IPR022893">
    <property type="entry name" value="Shikimate_DH_fam"/>
</dbReference>
<dbReference type="GO" id="GO:0005829">
    <property type="term" value="C:cytosol"/>
    <property type="evidence" value="ECO:0007669"/>
    <property type="project" value="TreeGrafter"/>
</dbReference>
<gene>
    <name evidence="5" type="ORF">G0Q07_16340</name>
</gene>
<protein>
    <submittedName>
        <fullName evidence="5">Shikimate dehydrogenase</fullName>
    </submittedName>
</protein>
<dbReference type="RefSeq" id="WP_163348163.1">
    <property type="nucleotide sequence ID" value="NZ_CP048409.1"/>
</dbReference>
<dbReference type="PANTHER" id="PTHR21089:SF1">
    <property type="entry name" value="BIFUNCTIONAL 3-DEHYDROQUINATE DEHYDRATASE_SHIKIMATE DEHYDROGENASE, CHLOROPLASTIC"/>
    <property type="match status" value="1"/>
</dbReference>
<comment type="pathway">
    <text evidence="1">Metabolic intermediate biosynthesis; chorismate biosynthesis; chorismate from D-erythrose 4-phosphate and phosphoenolpyruvate: step 4/7.</text>
</comment>
<dbReference type="GO" id="GO:0050661">
    <property type="term" value="F:NADP binding"/>
    <property type="evidence" value="ECO:0007669"/>
    <property type="project" value="TreeGrafter"/>
</dbReference>
<dbReference type="GO" id="GO:0009423">
    <property type="term" value="P:chorismate biosynthetic process"/>
    <property type="evidence" value="ECO:0007669"/>
    <property type="project" value="TreeGrafter"/>
</dbReference>
<dbReference type="AlphaFoldDB" id="A0A6C0RGK5"/>
<dbReference type="SUPFAM" id="SSF51735">
    <property type="entry name" value="NAD(P)-binding Rossmann-fold domains"/>
    <property type="match status" value="1"/>
</dbReference>
<dbReference type="Pfam" id="PF08501">
    <property type="entry name" value="Shikimate_dh_N"/>
    <property type="match status" value="1"/>
</dbReference>
<dbReference type="InterPro" id="IPR046346">
    <property type="entry name" value="Aminoacid_DH-like_N_sf"/>
</dbReference>